<name>A0A8X6WIT7_TRICX</name>
<sequence>MESMIRLTTSASTIESPIISNTLTLKSIEFPPRSAIVRVSVVTSRLPPIVLALVCISCRFLLSLGNDCSSFGLYLGTPDSNP</sequence>
<gene>
    <name evidence="1" type="ORF">TNCV_154841</name>
</gene>
<reference evidence="1" key="1">
    <citation type="submission" date="2020-08" db="EMBL/GenBank/DDBJ databases">
        <title>Multicomponent nature underlies the extraordinary mechanical properties of spider dragline silk.</title>
        <authorList>
            <person name="Kono N."/>
            <person name="Nakamura H."/>
            <person name="Mori M."/>
            <person name="Yoshida Y."/>
            <person name="Ohtoshi R."/>
            <person name="Malay A.D."/>
            <person name="Moran D.A.P."/>
            <person name="Tomita M."/>
            <person name="Numata K."/>
            <person name="Arakawa K."/>
        </authorList>
    </citation>
    <scope>NUCLEOTIDE SEQUENCE</scope>
</reference>
<protein>
    <submittedName>
        <fullName evidence="1">Uncharacterized protein</fullName>
    </submittedName>
</protein>
<comment type="caution">
    <text evidence="1">The sequence shown here is derived from an EMBL/GenBank/DDBJ whole genome shotgun (WGS) entry which is preliminary data.</text>
</comment>
<evidence type="ECO:0000313" key="1">
    <source>
        <dbReference type="EMBL" id="GFY34911.1"/>
    </source>
</evidence>
<dbReference type="Proteomes" id="UP000887159">
    <property type="component" value="Unassembled WGS sequence"/>
</dbReference>
<dbReference type="AlphaFoldDB" id="A0A8X6WIT7"/>
<dbReference type="EMBL" id="BMAU01021429">
    <property type="protein sequence ID" value="GFY34911.1"/>
    <property type="molecule type" value="Genomic_DNA"/>
</dbReference>
<evidence type="ECO:0000313" key="2">
    <source>
        <dbReference type="Proteomes" id="UP000887159"/>
    </source>
</evidence>
<keyword evidence="2" id="KW-1185">Reference proteome</keyword>
<organism evidence="1 2">
    <name type="scientific">Trichonephila clavipes</name>
    <name type="common">Golden silk orbweaver</name>
    <name type="synonym">Nephila clavipes</name>
    <dbReference type="NCBI Taxonomy" id="2585209"/>
    <lineage>
        <taxon>Eukaryota</taxon>
        <taxon>Metazoa</taxon>
        <taxon>Ecdysozoa</taxon>
        <taxon>Arthropoda</taxon>
        <taxon>Chelicerata</taxon>
        <taxon>Arachnida</taxon>
        <taxon>Araneae</taxon>
        <taxon>Araneomorphae</taxon>
        <taxon>Entelegynae</taxon>
        <taxon>Araneoidea</taxon>
        <taxon>Nephilidae</taxon>
        <taxon>Trichonephila</taxon>
    </lineage>
</organism>
<proteinExistence type="predicted"/>
<accession>A0A8X6WIT7</accession>